<comment type="caution">
    <text evidence="3">The sequence shown here is derived from an EMBL/GenBank/DDBJ whole genome shotgun (WGS) entry which is preliminary data.</text>
</comment>
<name>A0A7Y9J1D9_9ACTN</name>
<keyword evidence="4" id="KW-1185">Reference proteome</keyword>
<keyword evidence="2" id="KW-0812">Transmembrane</keyword>
<dbReference type="EMBL" id="JACCBB010000001">
    <property type="protein sequence ID" value="NYD23047.1"/>
    <property type="molecule type" value="Genomic_DNA"/>
</dbReference>
<dbReference type="AlphaFoldDB" id="A0A7Y9J1D9"/>
<keyword evidence="2" id="KW-1133">Transmembrane helix</keyword>
<evidence type="ECO:0000313" key="3">
    <source>
        <dbReference type="EMBL" id="NYD23047.1"/>
    </source>
</evidence>
<protein>
    <submittedName>
        <fullName evidence="3">Putative ribosomally synthesized peptide with SipW-like signal peptide</fullName>
    </submittedName>
</protein>
<keyword evidence="2" id="KW-0472">Membrane</keyword>
<dbReference type="Proteomes" id="UP000521922">
    <property type="component" value="Unassembled WGS sequence"/>
</dbReference>
<feature type="region of interest" description="Disordered" evidence="1">
    <location>
        <begin position="1"/>
        <end position="26"/>
    </location>
</feature>
<evidence type="ECO:0000256" key="1">
    <source>
        <dbReference type="SAM" id="MobiDB-lite"/>
    </source>
</evidence>
<dbReference type="InterPro" id="IPR023833">
    <property type="entry name" value="Signal_pept_SipW-depend-type"/>
</dbReference>
<feature type="compositionally biased region" description="Polar residues" evidence="1">
    <location>
        <begin position="1"/>
        <end position="12"/>
    </location>
</feature>
<proteinExistence type="predicted"/>
<organism evidence="3 4">
    <name type="scientific">Kineococcus aurantiacus</name>
    <dbReference type="NCBI Taxonomy" id="37633"/>
    <lineage>
        <taxon>Bacteria</taxon>
        <taxon>Bacillati</taxon>
        <taxon>Actinomycetota</taxon>
        <taxon>Actinomycetes</taxon>
        <taxon>Kineosporiales</taxon>
        <taxon>Kineosporiaceae</taxon>
        <taxon>Kineococcus</taxon>
    </lineage>
</organism>
<dbReference type="NCBIfam" id="TIGR04088">
    <property type="entry name" value="cognate_SipW"/>
    <property type="match status" value="1"/>
</dbReference>
<dbReference type="RefSeq" id="WP_179752488.1">
    <property type="nucleotide sequence ID" value="NZ_BAAAGN010000010.1"/>
</dbReference>
<sequence length="247" mass="25141">MDDPQTPSTRCTTGAPATPDRGPRRARRAGRWARARALLAGGLVLGVGGTVTLAAWTDTEWVWGGADGGGNVQTATFAIEQNVWNGTSGAAQWRDGADRSSAGQLDFTVDAARLVPGRTVYAPMQLRTKAGSEAGCVQLDGAALAAGSPAGAQVLYDALRYTVVTGVGKAACTAGTFTLPSSLSARQVVDAPLTTAGTQRVPLAADGPSGSGGAVDLCFAITLPATADNTTQGKSAQLFWKYDATLA</sequence>
<evidence type="ECO:0000256" key="2">
    <source>
        <dbReference type="SAM" id="Phobius"/>
    </source>
</evidence>
<reference evidence="3 4" key="1">
    <citation type="submission" date="2020-07" db="EMBL/GenBank/DDBJ databases">
        <title>Sequencing the genomes of 1000 actinobacteria strains.</title>
        <authorList>
            <person name="Klenk H.-P."/>
        </authorList>
    </citation>
    <scope>NUCLEOTIDE SEQUENCE [LARGE SCALE GENOMIC DNA]</scope>
    <source>
        <strain evidence="3 4">DSM 7487</strain>
    </source>
</reference>
<accession>A0A7Y9J1D9</accession>
<gene>
    <name evidence="3" type="ORF">BJ968_002587</name>
</gene>
<feature type="transmembrane region" description="Helical" evidence="2">
    <location>
        <begin position="37"/>
        <end position="56"/>
    </location>
</feature>
<evidence type="ECO:0000313" key="4">
    <source>
        <dbReference type="Proteomes" id="UP000521922"/>
    </source>
</evidence>